<evidence type="ECO:0000313" key="3">
    <source>
        <dbReference type="Proteomes" id="UP001206128"/>
    </source>
</evidence>
<dbReference type="PANTHER" id="PTHR23025:SF4">
    <property type="entry name" value="ALPHA_BETA HYDROLASE FOLD-3 DOMAIN-CONTAINING PROTEIN"/>
    <property type="match status" value="1"/>
</dbReference>
<keyword evidence="3" id="KW-1185">Reference proteome</keyword>
<reference evidence="2" key="1">
    <citation type="submission" date="2022-06" db="EMBL/GenBank/DDBJ databases">
        <title>Genomic Encyclopedia of Archaeal and Bacterial Type Strains, Phase II (KMG-II): from individual species to whole genera.</title>
        <authorList>
            <person name="Goeker M."/>
        </authorList>
    </citation>
    <scope>NUCLEOTIDE SEQUENCE</scope>
    <source>
        <strain evidence="2">DSM 43935</strain>
    </source>
</reference>
<dbReference type="InterPro" id="IPR029058">
    <property type="entry name" value="AB_hydrolase_fold"/>
</dbReference>
<dbReference type="Gene3D" id="3.40.50.1820">
    <property type="entry name" value="alpha/beta hydrolase"/>
    <property type="match status" value="1"/>
</dbReference>
<protein>
    <submittedName>
        <fullName evidence="2">Acetyl esterase/lipase</fullName>
    </submittedName>
</protein>
<proteinExistence type="predicted"/>
<evidence type="ECO:0000259" key="1">
    <source>
        <dbReference type="Pfam" id="PF07859"/>
    </source>
</evidence>
<organism evidence="2 3">
    <name type="scientific">Goodfellowiella coeruleoviolacea</name>
    <dbReference type="NCBI Taxonomy" id="334858"/>
    <lineage>
        <taxon>Bacteria</taxon>
        <taxon>Bacillati</taxon>
        <taxon>Actinomycetota</taxon>
        <taxon>Actinomycetes</taxon>
        <taxon>Pseudonocardiales</taxon>
        <taxon>Pseudonocardiaceae</taxon>
        <taxon>Goodfellowiella</taxon>
    </lineage>
</organism>
<feature type="domain" description="Alpha/beta hydrolase fold-3" evidence="1">
    <location>
        <begin position="87"/>
        <end position="294"/>
    </location>
</feature>
<accession>A0AAE3KL77</accession>
<name>A0AAE3KL77_9PSEU</name>
<dbReference type="InterPro" id="IPR013094">
    <property type="entry name" value="AB_hydrolase_3"/>
</dbReference>
<dbReference type="SUPFAM" id="SSF53474">
    <property type="entry name" value="alpha/beta-Hydrolases"/>
    <property type="match status" value="1"/>
</dbReference>
<dbReference type="PANTHER" id="PTHR23025">
    <property type="entry name" value="TRIACYLGLYCEROL LIPASE"/>
    <property type="match status" value="1"/>
</dbReference>
<dbReference type="GO" id="GO:0005829">
    <property type="term" value="C:cytosol"/>
    <property type="evidence" value="ECO:0007669"/>
    <property type="project" value="TreeGrafter"/>
</dbReference>
<sequence>MGAATTGIAEAAETRAFNEQLERQLAERVPLHVLNDAVAARTWWRQGIGGNSGPVELAEGSWRAVPGPDREVPVRVFTPPEVRGVFLHIHGGGFTFGSAGEQDPRLWRLAQRARVAVVSVEYRLAPEHPYPAAHDDCEQVARWLVANAEAEFGTDRLVIGGESAGANLSAATLLRLRDRHDAAGAFLAAQLVFGSYDLSMTPSQRLWGERNLLLSTPTLAWFRENYTPGWSAEDRRDPALSPLYANLTGLPPARFVVGTNDPVLDDSLFMAARWQAAGNAATLDVVAEAPHGFPLFPITVAEQELVRQERFVAAAVA</sequence>
<comment type="caution">
    <text evidence="2">The sequence shown here is derived from an EMBL/GenBank/DDBJ whole genome shotgun (WGS) entry which is preliminary data.</text>
</comment>
<dbReference type="Proteomes" id="UP001206128">
    <property type="component" value="Unassembled WGS sequence"/>
</dbReference>
<dbReference type="GO" id="GO:0019433">
    <property type="term" value="P:triglyceride catabolic process"/>
    <property type="evidence" value="ECO:0007669"/>
    <property type="project" value="TreeGrafter"/>
</dbReference>
<dbReference type="EMBL" id="JAMTCK010000006">
    <property type="protein sequence ID" value="MCP2166238.1"/>
    <property type="molecule type" value="Genomic_DNA"/>
</dbReference>
<gene>
    <name evidence="2" type="ORF">LX83_003097</name>
</gene>
<evidence type="ECO:0000313" key="2">
    <source>
        <dbReference type="EMBL" id="MCP2166238.1"/>
    </source>
</evidence>
<dbReference type="GO" id="GO:0004806">
    <property type="term" value="F:triacylglycerol lipase activity"/>
    <property type="evidence" value="ECO:0007669"/>
    <property type="project" value="TreeGrafter"/>
</dbReference>
<dbReference type="GO" id="GO:0004771">
    <property type="term" value="F:sterol ester esterase activity"/>
    <property type="evidence" value="ECO:0007669"/>
    <property type="project" value="TreeGrafter"/>
</dbReference>
<dbReference type="AlphaFoldDB" id="A0AAE3KL77"/>
<dbReference type="Pfam" id="PF07859">
    <property type="entry name" value="Abhydrolase_3"/>
    <property type="match status" value="1"/>
</dbReference>